<dbReference type="Proteomes" id="UP001500665">
    <property type="component" value="Unassembled WGS sequence"/>
</dbReference>
<protein>
    <recommendedName>
        <fullName evidence="4">Helix-turn-helix protein</fullName>
    </recommendedName>
</protein>
<feature type="region of interest" description="Disordered" evidence="1">
    <location>
        <begin position="86"/>
        <end position="112"/>
    </location>
</feature>
<name>A0ABP4AQQ9_9ACTN</name>
<evidence type="ECO:0000256" key="1">
    <source>
        <dbReference type="SAM" id="MobiDB-lite"/>
    </source>
</evidence>
<evidence type="ECO:0008006" key="4">
    <source>
        <dbReference type="Google" id="ProtNLM"/>
    </source>
</evidence>
<sequence>MAMSSPEHPWASLGTTLRDRRIRDLGVDRLTSFSRDHGIGYRILTDLESGRRVNFASRTKAAVERAYALPEGALDRVLSGEWTEADLRREGPAPDPAAETAPEQARPERAGPRTFRLGDAEARSLVAVAYDLGGPEDKEVLVGLALRIIGERGGMLAARSTDS</sequence>
<comment type="caution">
    <text evidence="2">The sequence shown here is derived from an EMBL/GenBank/DDBJ whole genome shotgun (WGS) entry which is preliminary data.</text>
</comment>
<evidence type="ECO:0000313" key="3">
    <source>
        <dbReference type="Proteomes" id="UP001500665"/>
    </source>
</evidence>
<reference evidence="3" key="1">
    <citation type="journal article" date="2019" name="Int. J. Syst. Evol. Microbiol.">
        <title>The Global Catalogue of Microorganisms (GCM) 10K type strain sequencing project: providing services to taxonomists for standard genome sequencing and annotation.</title>
        <authorList>
            <consortium name="The Broad Institute Genomics Platform"/>
            <consortium name="The Broad Institute Genome Sequencing Center for Infectious Disease"/>
            <person name="Wu L."/>
            <person name="Ma J."/>
        </authorList>
    </citation>
    <scope>NUCLEOTIDE SEQUENCE [LARGE SCALE GENOMIC DNA]</scope>
    <source>
        <strain evidence="3">JCM 10696</strain>
    </source>
</reference>
<gene>
    <name evidence="2" type="ORF">GCM10009550_05540</name>
</gene>
<evidence type="ECO:0000313" key="2">
    <source>
        <dbReference type="EMBL" id="GAA0938121.1"/>
    </source>
</evidence>
<proteinExistence type="predicted"/>
<dbReference type="EMBL" id="BAAAHH010000001">
    <property type="protein sequence ID" value="GAA0938121.1"/>
    <property type="molecule type" value="Genomic_DNA"/>
</dbReference>
<organism evidence="2 3">
    <name type="scientific">Actinocorallia libanotica</name>
    <dbReference type="NCBI Taxonomy" id="46162"/>
    <lineage>
        <taxon>Bacteria</taxon>
        <taxon>Bacillati</taxon>
        <taxon>Actinomycetota</taxon>
        <taxon>Actinomycetes</taxon>
        <taxon>Streptosporangiales</taxon>
        <taxon>Thermomonosporaceae</taxon>
        <taxon>Actinocorallia</taxon>
    </lineage>
</organism>
<dbReference type="RefSeq" id="WP_344236292.1">
    <property type="nucleotide sequence ID" value="NZ_BAAAHH010000001.1"/>
</dbReference>
<keyword evidence="3" id="KW-1185">Reference proteome</keyword>
<accession>A0ABP4AQQ9</accession>